<name>C7H524_FAED2</name>
<gene>
    <name evidence="1" type="ORF">FAEPRAA2165_01394</name>
</gene>
<reference evidence="1" key="1">
    <citation type="submission" date="2009-08" db="EMBL/GenBank/DDBJ databases">
        <authorList>
            <person name="Weinstock G."/>
            <person name="Sodergren E."/>
            <person name="Clifton S."/>
            <person name="Fulton L."/>
            <person name="Fulton B."/>
            <person name="Courtney L."/>
            <person name="Fronick C."/>
            <person name="Harrison M."/>
            <person name="Strong C."/>
            <person name="Farmer C."/>
            <person name="Delahaunty K."/>
            <person name="Markovic C."/>
            <person name="Hall O."/>
            <person name="Minx P."/>
            <person name="Tomlinson C."/>
            <person name="Mitreva M."/>
            <person name="Nelson J."/>
            <person name="Hou S."/>
            <person name="Wollam A."/>
            <person name="Pepin K.H."/>
            <person name="Johnson M."/>
            <person name="Bhonagiri V."/>
            <person name="Nash W.E."/>
            <person name="Warren W."/>
            <person name="Chinwalla A."/>
            <person name="Mardis E.R."/>
            <person name="Wilson R.K."/>
        </authorList>
    </citation>
    <scope>NUCLEOTIDE SEQUENCE [LARGE SCALE GENOMIC DNA]</scope>
    <source>
        <strain evidence="1">A2-165</strain>
    </source>
</reference>
<evidence type="ECO:0000313" key="1">
    <source>
        <dbReference type="EMBL" id="EEU96942.1"/>
    </source>
</evidence>
<dbReference type="STRING" id="411483.FAEPRAA2165_01394"/>
<evidence type="ECO:0000313" key="2">
    <source>
        <dbReference type="Proteomes" id="UP000004619"/>
    </source>
</evidence>
<dbReference type="HOGENOM" id="CLU_3233861_0_0_9"/>
<accession>C7H524</accession>
<comment type="caution">
    <text evidence="1">The sequence shown here is derived from an EMBL/GenBank/DDBJ whole genome shotgun (WGS) entry which is preliminary data.</text>
</comment>
<sequence>MILSSLPARPLRRAKALSLFISHGPYLVKPCFAFRPFTGRKNR</sequence>
<protein>
    <submittedName>
        <fullName evidence="1">Uncharacterized protein</fullName>
    </submittedName>
</protein>
<dbReference type="EMBL" id="ACOP02000040">
    <property type="protein sequence ID" value="EEU96942.1"/>
    <property type="molecule type" value="Genomic_DNA"/>
</dbReference>
<organism evidence="1 2">
    <name type="scientific">Faecalibacterium duncaniae (strain DSM 17677 / JCM 31915 / A2-165)</name>
    <name type="common">Faecalibacterium prausnitzii</name>
    <dbReference type="NCBI Taxonomy" id="411483"/>
    <lineage>
        <taxon>Bacteria</taxon>
        <taxon>Bacillati</taxon>
        <taxon>Bacillota</taxon>
        <taxon>Clostridia</taxon>
        <taxon>Eubacteriales</taxon>
        <taxon>Oscillospiraceae</taxon>
        <taxon>Faecalibacterium</taxon>
    </lineage>
</organism>
<dbReference type="Proteomes" id="UP000004619">
    <property type="component" value="Unassembled WGS sequence"/>
</dbReference>
<proteinExistence type="predicted"/>
<dbReference type="AlphaFoldDB" id="C7H524"/>
<keyword evidence="2" id="KW-1185">Reference proteome</keyword>